<feature type="coiled-coil region" evidence="1">
    <location>
        <begin position="249"/>
        <end position="276"/>
    </location>
</feature>
<keyword evidence="1" id="KW-0175">Coiled coil</keyword>
<feature type="coiled-coil region" evidence="1">
    <location>
        <begin position="623"/>
        <end position="668"/>
    </location>
</feature>
<feature type="region of interest" description="Disordered" evidence="2">
    <location>
        <begin position="89"/>
        <end position="118"/>
    </location>
</feature>
<proteinExistence type="predicted"/>
<accession>A0A1Y2C7V7</accession>
<dbReference type="STRING" id="329046.A0A1Y2C7V7"/>
<evidence type="ECO:0000313" key="4">
    <source>
        <dbReference type="Proteomes" id="UP000193642"/>
    </source>
</evidence>
<protein>
    <submittedName>
        <fullName evidence="3">Uncharacterized protein</fullName>
    </submittedName>
</protein>
<dbReference type="Proteomes" id="UP000193642">
    <property type="component" value="Unassembled WGS sequence"/>
</dbReference>
<feature type="region of interest" description="Disordered" evidence="2">
    <location>
        <begin position="888"/>
        <end position="922"/>
    </location>
</feature>
<feature type="compositionally biased region" description="Basic and acidic residues" evidence="2">
    <location>
        <begin position="888"/>
        <end position="901"/>
    </location>
</feature>
<evidence type="ECO:0000256" key="2">
    <source>
        <dbReference type="SAM" id="MobiDB-lite"/>
    </source>
</evidence>
<feature type="compositionally biased region" description="Basic residues" evidence="2">
    <location>
        <begin position="712"/>
        <end position="724"/>
    </location>
</feature>
<evidence type="ECO:0000256" key="1">
    <source>
        <dbReference type="SAM" id="Coils"/>
    </source>
</evidence>
<evidence type="ECO:0000313" key="3">
    <source>
        <dbReference type="EMBL" id="ORY43026.1"/>
    </source>
</evidence>
<dbReference type="OrthoDB" id="2157345at2759"/>
<name>A0A1Y2C7V7_9FUNG</name>
<dbReference type="EMBL" id="MCGO01000026">
    <property type="protein sequence ID" value="ORY43026.1"/>
    <property type="molecule type" value="Genomic_DNA"/>
</dbReference>
<sequence>MTSKRMSLAQVFAGNQTQAVLAPTTTSGRRTSTDSQGRSNTMTPFGFSGLGGVEETEDYDDVEVDPQEYETTVLNATKILPGRGGAMQLIRSIDPNQSSSRKPSNIEIEEENPSSTLTVDSEVSDFRTFHDDMAHPANVLMLVADENDRRIYTEFDNICNELLSNLGDFEAALEELTLWKDDFMTQSVPSTIKLQLTMLFTRLFRSKSIMHEPTFELIRQVRLYSRPWMNKRQALLELEKDYQRQSHVLDVAIRKLEQLQLQIQKLRSDKKLLLWERLCHKIFAVYIDDLNNEDEPADPEPQPTAVKATSRQSQHHPPGVAKPQLLHGNSQHLDRTRSRTISHASRSPSRRNSPHGSSRSVHGSNVNVKTEIKSYISDKRPAWFKKAKTRVNQFTTVLLKHHPRYQEKLTRLHRYPFCKRDQLFKYVSQRSDTLILRKLRKPNMPRSWSLIDMREFNGKGIRIGTGKNGSGNVLADPELAAQVARDKFSLVRSNSFNLFSELHFSSLKYPEVLLGINMQDIGQDFQQDPMRSKVVSDDELDEEYQEDPDDWLSDVNYFGDFDSEMVDDMIDKYMNPHTKEKSELPTEGDILNPTEGDADKDTFSMQDVMELTLLHAQQMHLMQKEYEDRIRQQDIQMEVMKQTLADADAAYEERMKQANERAQRLAQKYMTHRGSTENTAKAAEGTHGGKGGGGRGGAHDDGNSSESEDGGKKKKDGVEKKKKGISKESKEAKSRLYNKEVKVPVVKPVIKLQSHEHTVKKKVFTSAPFSMNFMERLRWFTEERLKKMRELEDKFRTQEINANEERLNQLKLIRRHKGVIEDSAYRDAEFVPYPGTIPVHKMRKAWTEQGVTLPWDGRFKSMKKWENKPNVLNLFDIALRTIPSASMEARKQANETPKAEIEEGLGMEAKPIQEEEEPEYDDTRVFLLERSEESAQ</sequence>
<reference evidence="3 4" key="1">
    <citation type="submission" date="2016-07" db="EMBL/GenBank/DDBJ databases">
        <title>Pervasive Adenine N6-methylation of Active Genes in Fungi.</title>
        <authorList>
            <consortium name="DOE Joint Genome Institute"/>
            <person name="Mondo S.J."/>
            <person name="Dannebaum R.O."/>
            <person name="Kuo R.C."/>
            <person name="Labutti K."/>
            <person name="Haridas S."/>
            <person name="Kuo A."/>
            <person name="Salamov A."/>
            <person name="Ahrendt S.R."/>
            <person name="Lipzen A."/>
            <person name="Sullivan W."/>
            <person name="Andreopoulos W.B."/>
            <person name="Clum A."/>
            <person name="Lindquist E."/>
            <person name="Daum C."/>
            <person name="Ramamoorthy G.K."/>
            <person name="Gryganskyi A."/>
            <person name="Culley D."/>
            <person name="Magnuson J.K."/>
            <person name="James T.Y."/>
            <person name="O'Malley M.A."/>
            <person name="Stajich J.E."/>
            <person name="Spatafora J.W."/>
            <person name="Visel A."/>
            <person name="Grigoriev I.V."/>
        </authorList>
    </citation>
    <scope>NUCLEOTIDE SEQUENCE [LARGE SCALE GENOMIC DNA]</scope>
    <source>
        <strain evidence="3 4">JEL800</strain>
    </source>
</reference>
<feature type="compositionally biased region" description="Low complexity" evidence="2">
    <location>
        <begin position="24"/>
        <end position="39"/>
    </location>
</feature>
<feature type="region of interest" description="Disordered" evidence="2">
    <location>
        <begin position="671"/>
        <end position="732"/>
    </location>
</feature>
<dbReference type="AlphaFoldDB" id="A0A1Y2C7V7"/>
<feature type="region of interest" description="Disordered" evidence="2">
    <location>
        <begin position="294"/>
        <end position="366"/>
    </location>
</feature>
<feature type="region of interest" description="Disordered" evidence="2">
    <location>
        <begin position="19"/>
        <end position="60"/>
    </location>
</feature>
<keyword evidence="4" id="KW-1185">Reference proteome</keyword>
<comment type="caution">
    <text evidence="3">The sequence shown here is derived from an EMBL/GenBank/DDBJ whole genome shotgun (WGS) entry which is preliminary data.</text>
</comment>
<feature type="compositionally biased region" description="Polar residues" evidence="2">
    <location>
        <begin position="354"/>
        <end position="366"/>
    </location>
</feature>
<gene>
    <name evidence="3" type="ORF">BCR33DRAFT_717754</name>
</gene>
<organism evidence="3 4">
    <name type="scientific">Rhizoclosmatium globosum</name>
    <dbReference type="NCBI Taxonomy" id="329046"/>
    <lineage>
        <taxon>Eukaryota</taxon>
        <taxon>Fungi</taxon>
        <taxon>Fungi incertae sedis</taxon>
        <taxon>Chytridiomycota</taxon>
        <taxon>Chytridiomycota incertae sedis</taxon>
        <taxon>Chytridiomycetes</taxon>
        <taxon>Chytridiales</taxon>
        <taxon>Chytriomycetaceae</taxon>
        <taxon>Rhizoclosmatium</taxon>
    </lineage>
</organism>
<feature type="compositionally biased region" description="Gly residues" evidence="2">
    <location>
        <begin position="686"/>
        <end position="696"/>
    </location>
</feature>